<dbReference type="Proteomes" id="UP001189663">
    <property type="component" value="Unassembled WGS sequence"/>
</dbReference>
<sequence length="452" mass="48632">MLRRRPRLLAQIVLLSLGVAAVPAHAIDLVESWQAARANDAALMASQAALRAAEEKVTQGDALMASHVDLAANTGQAGQDYRPGVQTASHPASYTSGRSYGTSVVWSKPLYDASANFARERLYREAEQARIQYRQIEQDLMLRVARSYFDVLVARESVALADTQAQAIGEQLALAKQSYVLGLSTASDTDDAQARHDSVMAAQIANANDLTNKSDAFAVLTGVDSQHLVPISPGFSATALPPGTLDLWLDQTRRGNPNVRQLELGVEIAELSSDQYTWRGAPVIAAVASVGRQYEAGSISTSGGRDALTAGSIGLRLTIPLVDGGTRQSLLRQSMAFKDQQRYALEAGLREAQRATRQFFASLRDGAQRIRALDRARVSGESSVRSSKVGQEVGVRTIIDVLNAEQNYYQTLYNLTSARSDYLFARLQLAASAGALDDAVLAQVNAALNPAQ</sequence>
<keyword evidence="8" id="KW-0732">Signal</keyword>
<keyword evidence="6" id="KW-0472">Membrane</keyword>
<keyword evidence="5" id="KW-0812">Transmembrane</keyword>
<dbReference type="PANTHER" id="PTHR30026">
    <property type="entry name" value="OUTER MEMBRANE PROTEIN TOLC"/>
    <property type="match status" value="1"/>
</dbReference>
<evidence type="ECO:0000256" key="1">
    <source>
        <dbReference type="ARBA" id="ARBA00004442"/>
    </source>
</evidence>
<evidence type="ECO:0000256" key="5">
    <source>
        <dbReference type="ARBA" id="ARBA00022692"/>
    </source>
</evidence>
<evidence type="ECO:0000313" key="9">
    <source>
        <dbReference type="EMBL" id="CAJ0806139.1"/>
    </source>
</evidence>
<proteinExistence type="inferred from homology"/>
<dbReference type="Gene3D" id="1.20.1600.10">
    <property type="entry name" value="Outer membrane efflux proteins (OEP)"/>
    <property type="match status" value="1"/>
</dbReference>
<feature type="chain" id="PRO_5044833859" evidence="8">
    <location>
        <begin position="27"/>
        <end position="452"/>
    </location>
</feature>
<keyword evidence="10" id="KW-1185">Reference proteome</keyword>
<name>A0ABC8QJ36_9RALS</name>
<protein>
    <submittedName>
        <fullName evidence="9">Outer membrane protein TolC</fullName>
    </submittedName>
</protein>
<dbReference type="InterPro" id="IPR051906">
    <property type="entry name" value="TolC-like"/>
</dbReference>
<evidence type="ECO:0000256" key="4">
    <source>
        <dbReference type="ARBA" id="ARBA00022452"/>
    </source>
</evidence>
<evidence type="ECO:0000256" key="3">
    <source>
        <dbReference type="ARBA" id="ARBA00022448"/>
    </source>
</evidence>
<gene>
    <name evidence="9" type="primary">tolC_2</name>
    <name evidence="9" type="ORF">LMG18096_04744</name>
</gene>
<keyword evidence="4" id="KW-1134">Transmembrane beta strand</keyword>
<dbReference type="InterPro" id="IPR003423">
    <property type="entry name" value="OMP_efflux"/>
</dbReference>
<dbReference type="GO" id="GO:0009279">
    <property type="term" value="C:cell outer membrane"/>
    <property type="evidence" value="ECO:0007669"/>
    <property type="project" value="UniProtKB-SubCell"/>
</dbReference>
<evidence type="ECO:0000256" key="8">
    <source>
        <dbReference type="SAM" id="SignalP"/>
    </source>
</evidence>
<comment type="caution">
    <text evidence="9">The sequence shown here is derived from an EMBL/GenBank/DDBJ whole genome shotgun (WGS) entry which is preliminary data.</text>
</comment>
<dbReference type="PANTHER" id="PTHR30026:SF20">
    <property type="entry name" value="OUTER MEMBRANE PROTEIN TOLC"/>
    <property type="match status" value="1"/>
</dbReference>
<comment type="similarity">
    <text evidence="2">Belongs to the outer membrane factor (OMF) (TC 1.B.17) family.</text>
</comment>
<feature type="signal peptide" evidence="8">
    <location>
        <begin position="1"/>
        <end position="26"/>
    </location>
</feature>
<dbReference type="Pfam" id="PF02321">
    <property type="entry name" value="OEP"/>
    <property type="match status" value="2"/>
</dbReference>
<dbReference type="SUPFAM" id="SSF56954">
    <property type="entry name" value="Outer membrane efflux proteins (OEP)"/>
    <property type="match status" value="1"/>
</dbReference>
<dbReference type="AlphaFoldDB" id="A0ABC8QJ36"/>
<evidence type="ECO:0000256" key="7">
    <source>
        <dbReference type="ARBA" id="ARBA00023237"/>
    </source>
</evidence>
<evidence type="ECO:0000256" key="6">
    <source>
        <dbReference type="ARBA" id="ARBA00023136"/>
    </source>
</evidence>
<keyword evidence="7" id="KW-0998">Cell outer membrane</keyword>
<dbReference type="EMBL" id="CATZAT010000018">
    <property type="protein sequence ID" value="CAJ0806139.1"/>
    <property type="molecule type" value="Genomic_DNA"/>
</dbReference>
<organism evidence="9 10">
    <name type="scientific">Ralstonia holmesii</name>
    <dbReference type="NCBI Taxonomy" id="3058602"/>
    <lineage>
        <taxon>Bacteria</taxon>
        <taxon>Pseudomonadati</taxon>
        <taxon>Pseudomonadota</taxon>
        <taxon>Betaproteobacteria</taxon>
        <taxon>Burkholderiales</taxon>
        <taxon>Burkholderiaceae</taxon>
        <taxon>Ralstonia</taxon>
    </lineage>
</organism>
<evidence type="ECO:0000313" key="10">
    <source>
        <dbReference type="Proteomes" id="UP001189663"/>
    </source>
</evidence>
<accession>A0ABC8QJ36</accession>
<keyword evidence="3" id="KW-0813">Transport</keyword>
<evidence type="ECO:0000256" key="2">
    <source>
        <dbReference type="ARBA" id="ARBA00007613"/>
    </source>
</evidence>
<reference evidence="9 10" key="1">
    <citation type="submission" date="2023-07" db="EMBL/GenBank/DDBJ databases">
        <authorList>
            <person name="Peeters C."/>
        </authorList>
    </citation>
    <scope>NUCLEOTIDE SEQUENCE [LARGE SCALE GENOMIC DNA]</scope>
    <source>
        <strain evidence="9 10">LMG 18096</strain>
    </source>
</reference>
<comment type="subcellular location">
    <subcellularLocation>
        <location evidence="1">Cell outer membrane</location>
    </subcellularLocation>
</comment>
<dbReference type="RefSeq" id="WP_112187097.1">
    <property type="nucleotide sequence ID" value="NZ_CATZAT010000018.1"/>
</dbReference>